<sequence>MPTTKTIQTAFDSGKYSPRMDGRVDVEGYRNACKRLENFMIFPQGGAIARSGSKFIANTKADGAARLIPFVISTVSAYVIEVGNTYMRFYKNGAQLSGMDGPNLVSNPGFETGDFTNWTQNAATVVGFAFSGAFASVIAGANLGAESDKIDINILKQYQANGVYSTSVSAGVYNVNIHFYTSGDALISSTTMVAVSSTTNANWVKYSKIIGPSGDIEFPATTAKVSFQPVGVGSNGIFNIDDVSFAEKNTIVEITSPYLTADLFELDFAQTNDVMYITHPDHAPRKLSRISDAEWMLHEVNFNTEPLIDDFFAINDPVIVIRLPDDTPFPKDKTTEFNDNDNTNFTFLDGDIGRILFADERRAQILWMQTGSSGQDVFAKVIDEFFGPDSFLSSGELFIVGTPFGSLNPSAAGAVGDVITLTSNVNGNTSQKFAANWIQSSVTTQYYFATNPTTEPDELAWHGDFLNKNTAGLAGGLAVGEWGYGDVGAEVGFNTIYVRTPLDTNPNDLIGTQDEF</sequence>
<protein>
    <submittedName>
        <fullName evidence="1">Uncharacterized protein</fullName>
    </submittedName>
</protein>
<dbReference type="AlphaFoldDB" id="A0A0F9MQ45"/>
<evidence type="ECO:0000313" key="1">
    <source>
        <dbReference type="EMBL" id="KKN01517.1"/>
    </source>
</evidence>
<comment type="caution">
    <text evidence="1">The sequence shown here is derived from an EMBL/GenBank/DDBJ whole genome shotgun (WGS) entry which is preliminary data.</text>
</comment>
<gene>
    <name evidence="1" type="ORF">LCGC14_1127050</name>
</gene>
<accession>A0A0F9MQ45</accession>
<organism evidence="1">
    <name type="scientific">marine sediment metagenome</name>
    <dbReference type="NCBI Taxonomy" id="412755"/>
    <lineage>
        <taxon>unclassified sequences</taxon>
        <taxon>metagenomes</taxon>
        <taxon>ecological metagenomes</taxon>
    </lineage>
</organism>
<name>A0A0F9MQ45_9ZZZZ</name>
<feature type="non-terminal residue" evidence="1">
    <location>
        <position position="516"/>
    </location>
</feature>
<proteinExistence type="predicted"/>
<dbReference type="Gene3D" id="2.60.120.260">
    <property type="entry name" value="Galactose-binding domain-like"/>
    <property type="match status" value="1"/>
</dbReference>
<reference evidence="1" key="1">
    <citation type="journal article" date="2015" name="Nature">
        <title>Complex archaea that bridge the gap between prokaryotes and eukaryotes.</title>
        <authorList>
            <person name="Spang A."/>
            <person name="Saw J.H."/>
            <person name="Jorgensen S.L."/>
            <person name="Zaremba-Niedzwiedzka K."/>
            <person name="Martijn J."/>
            <person name="Lind A.E."/>
            <person name="van Eijk R."/>
            <person name="Schleper C."/>
            <person name="Guy L."/>
            <person name="Ettema T.J."/>
        </authorList>
    </citation>
    <scope>NUCLEOTIDE SEQUENCE</scope>
</reference>
<dbReference type="EMBL" id="LAZR01005253">
    <property type="protein sequence ID" value="KKN01517.1"/>
    <property type="molecule type" value="Genomic_DNA"/>
</dbReference>